<gene>
    <name evidence="2" type="ORF">Fsol_00131</name>
</gene>
<organism evidence="2 3">
    <name type="scientific">Candidatus Fokinia solitaria</name>
    <dbReference type="NCBI Taxonomy" id="1802984"/>
    <lineage>
        <taxon>Bacteria</taxon>
        <taxon>Pseudomonadati</taxon>
        <taxon>Pseudomonadota</taxon>
        <taxon>Alphaproteobacteria</taxon>
        <taxon>Rickettsiales</taxon>
        <taxon>Candidatus Midichloriaceae</taxon>
        <taxon>Candidatus Fokinia</taxon>
    </lineage>
</organism>
<protein>
    <submittedName>
        <fullName evidence="2">Uncharacterized protein</fullName>
    </submittedName>
</protein>
<name>A0A2U8BRI0_9RICK</name>
<feature type="compositionally biased region" description="Low complexity" evidence="1">
    <location>
        <begin position="137"/>
        <end position="164"/>
    </location>
</feature>
<evidence type="ECO:0000256" key="1">
    <source>
        <dbReference type="SAM" id="MobiDB-lite"/>
    </source>
</evidence>
<reference evidence="2 3" key="1">
    <citation type="journal article" date="2018" name="Genome Biol. Evol.">
        <title>The Genome Sequence of "Candidatus Fokinia solitaria": Insights on Reductive Evolution in Rickettsiales.</title>
        <authorList>
            <person name="Floriano A.M."/>
            <person name="Castelli M."/>
            <person name="Krenek S."/>
            <person name="Berendonk T.U."/>
            <person name="Bazzocchi C."/>
            <person name="Petroni G."/>
            <person name="Sassera D."/>
        </authorList>
    </citation>
    <scope>NUCLEOTIDE SEQUENCE [LARGE SCALE GENOMIC DNA]</scope>
    <source>
        <strain evidence="2">Rio ETE_ALG 3VII</strain>
    </source>
</reference>
<keyword evidence="3" id="KW-1185">Reference proteome</keyword>
<dbReference type="InterPro" id="IPR021277">
    <property type="entry name" value="DUF2610"/>
</dbReference>
<sequence length="174" mass="19334">MPDQSDTENFMKPLCQKVKKVPEIAKIPVTAFINGAPSQITISVGYPKKDNPIEFQMKALSEKQITIPDEVEKSLHELVEISHKYHISVAELIRQSKQAEEEQKRKSQPSALAEEREDLKNNLKKKGIITETQAISADTTPTEDTTADTTPTEDTPADTTPTEDTSTKDAQDTP</sequence>
<feature type="region of interest" description="Disordered" evidence="1">
    <location>
        <begin position="96"/>
        <end position="174"/>
    </location>
</feature>
<dbReference type="RefSeq" id="WP_108672985.1">
    <property type="nucleotide sequence ID" value="NZ_CP025989.1"/>
</dbReference>
<dbReference type="Pfam" id="PF11020">
    <property type="entry name" value="DUF2610"/>
    <property type="match status" value="1"/>
</dbReference>
<dbReference type="KEGG" id="fso:Fsol_00131"/>
<proteinExistence type="predicted"/>
<dbReference type="AlphaFoldDB" id="A0A2U8BRI0"/>
<feature type="compositionally biased region" description="Basic and acidic residues" evidence="1">
    <location>
        <begin position="165"/>
        <end position="174"/>
    </location>
</feature>
<dbReference type="EMBL" id="CP025989">
    <property type="protein sequence ID" value="AWD32939.1"/>
    <property type="molecule type" value="Genomic_DNA"/>
</dbReference>
<evidence type="ECO:0000313" key="2">
    <source>
        <dbReference type="EMBL" id="AWD32939.1"/>
    </source>
</evidence>
<accession>A0A2U8BRI0</accession>
<dbReference type="Proteomes" id="UP000244519">
    <property type="component" value="Chromosome"/>
</dbReference>
<evidence type="ECO:0000313" key="3">
    <source>
        <dbReference type="Proteomes" id="UP000244519"/>
    </source>
</evidence>